<proteinExistence type="predicted"/>
<evidence type="ECO:0000256" key="8">
    <source>
        <dbReference type="SAM" id="Phobius"/>
    </source>
</evidence>
<evidence type="ECO:0000256" key="5">
    <source>
        <dbReference type="ARBA" id="ARBA00022989"/>
    </source>
</evidence>
<keyword evidence="6 8" id="KW-0472">Membrane</keyword>
<dbReference type="CDD" id="cd06259">
    <property type="entry name" value="YdcF-like"/>
    <property type="match status" value="1"/>
</dbReference>
<protein>
    <submittedName>
        <fullName evidence="10">Vancomycin high temperature exclusion protein</fullName>
    </submittedName>
</protein>
<feature type="transmembrane region" description="Helical" evidence="8">
    <location>
        <begin position="7"/>
        <end position="27"/>
    </location>
</feature>
<evidence type="ECO:0000313" key="11">
    <source>
        <dbReference type="Proteomes" id="UP000254601"/>
    </source>
</evidence>
<organism evidence="10 11">
    <name type="scientific">Suttonella ornithocola</name>
    <dbReference type="NCBI Taxonomy" id="279832"/>
    <lineage>
        <taxon>Bacteria</taxon>
        <taxon>Pseudomonadati</taxon>
        <taxon>Pseudomonadota</taxon>
        <taxon>Gammaproteobacteria</taxon>
        <taxon>Cardiobacteriales</taxon>
        <taxon>Cardiobacteriaceae</taxon>
        <taxon>Suttonella</taxon>
    </lineage>
</organism>
<dbReference type="Proteomes" id="UP000254601">
    <property type="component" value="Unassembled WGS sequence"/>
</dbReference>
<evidence type="ECO:0000256" key="7">
    <source>
        <dbReference type="ARBA" id="ARBA00037355"/>
    </source>
</evidence>
<dbReference type="RefSeq" id="WP_072576670.1">
    <property type="nucleotide sequence ID" value="NZ_LWHB01000090.1"/>
</dbReference>
<keyword evidence="3" id="KW-0997">Cell inner membrane</keyword>
<dbReference type="GO" id="GO:0005886">
    <property type="term" value="C:plasma membrane"/>
    <property type="evidence" value="ECO:0007669"/>
    <property type="project" value="UniProtKB-SubCell"/>
</dbReference>
<dbReference type="PANTHER" id="PTHR30336">
    <property type="entry name" value="INNER MEMBRANE PROTEIN, PROBABLE PERMEASE"/>
    <property type="match status" value="1"/>
</dbReference>
<dbReference type="OrthoDB" id="9782395at2"/>
<dbReference type="EMBL" id="UHIC01000001">
    <property type="protein sequence ID" value="SUO93661.1"/>
    <property type="molecule type" value="Genomic_DNA"/>
</dbReference>
<dbReference type="PANTHER" id="PTHR30336:SF0">
    <property type="entry name" value="PROTEIN SANA"/>
    <property type="match status" value="1"/>
</dbReference>
<dbReference type="InterPro" id="IPR003848">
    <property type="entry name" value="DUF218"/>
</dbReference>
<sequence length="217" mass="24728">MIKKAIILLIGLFFFSISAIIFCYLWVEYASKPYLYDDEEKMPKQPVAVVLGTSKFVSKGRVNLFYRTRIEAAAKLYHAGKVRYFIVSGANPSANYNEPQEMRRDLIAAGVPAENIQPDYAGLRTLDSVMRADKVFGNQKFVIVSQPFHNARAIFLARHRGLEAIAFNARDPVAFKYSVKTRLREFGARVKAVIDLFFTNKQAKFYGDKIPFPPKQE</sequence>
<evidence type="ECO:0000256" key="2">
    <source>
        <dbReference type="ARBA" id="ARBA00022475"/>
    </source>
</evidence>
<evidence type="ECO:0000256" key="4">
    <source>
        <dbReference type="ARBA" id="ARBA00022692"/>
    </source>
</evidence>
<gene>
    <name evidence="10" type="ORF">NCTC13337_00341</name>
</gene>
<reference evidence="10 11" key="1">
    <citation type="submission" date="2018-06" db="EMBL/GenBank/DDBJ databases">
        <authorList>
            <consortium name="Pathogen Informatics"/>
            <person name="Doyle S."/>
        </authorList>
    </citation>
    <scope>NUCLEOTIDE SEQUENCE [LARGE SCALE GENOMIC DNA]</scope>
    <source>
        <strain evidence="10 11">NCTC13337</strain>
    </source>
</reference>
<dbReference type="AlphaFoldDB" id="A0A380MPL9"/>
<name>A0A380MPL9_9GAMM</name>
<evidence type="ECO:0000256" key="3">
    <source>
        <dbReference type="ARBA" id="ARBA00022519"/>
    </source>
</evidence>
<keyword evidence="11" id="KW-1185">Reference proteome</keyword>
<dbReference type="Pfam" id="PF02698">
    <property type="entry name" value="DUF218"/>
    <property type="match status" value="1"/>
</dbReference>
<evidence type="ECO:0000259" key="9">
    <source>
        <dbReference type="Pfam" id="PF02698"/>
    </source>
</evidence>
<keyword evidence="5 8" id="KW-1133">Transmembrane helix</keyword>
<dbReference type="InterPro" id="IPR051599">
    <property type="entry name" value="Cell_Envelope_Assoc"/>
</dbReference>
<evidence type="ECO:0000256" key="1">
    <source>
        <dbReference type="ARBA" id="ARBA00004377"/>
    </source>
</evidence>
<keyword evidence="4 8" id="KW-0812">Transmembrane</keyword>
<accession>A0A380MPL9</accession>
<keyword evidence="2" id="KW-1003">Cell membrane</keyword>
<comment type="subcellular location">
    <subcellularLocation>
        <location evidence="1">Cell inner membrane</location>
        <topology evidence="1">Single-pass membrane protein</topology>
    </subcellularLocation>
</comment>
<comment type="function">
    <text evidence="7">Participates in the barrier function of the cell envelope.</text>
</comment>
<evidence type="ECO:0000313" key="10">
    <source>
        <dbReference type="EMBL" id="SUO93661.1"/>
    </source>
</evidence>
<evidence type="ECO:0000256" key="6">
    <source>
        <dbReference type="ARBA" id="ARBA00023136"/>
    </source>
</evidence>
<feature type="domain" description="DUF218" evidence="9">
    <location>
        <begin position="47"/>
        <end position="174"/>
    </location>
</feature>